<evidence type="ECO:0000256" key="2">
    <source>
        <dbReference type="SAM" id="SignalP"/>
    </source>
</evidence>
<keyword evidence="2" id="KW-0732">Signal</keyword>
<dbReference type="EMBL" id="JAKLTN010000002">
    <property type="protein sequence ID" value="MCG2577758.1"/>
    <property type="molecule type" value="Genomic_DNA"/>
</dbReference>
<proteinExistence type="predicted"/>
<feature type="chain" id="PRO_5046075413" description="Tetratricopeptide repeat protein" evidence="2">
    <location>
        <begin position="23"/>
        <end position="252"/>
    </location>
</feature>
<sequence>MKKAIFACIFSAGTLIVQTAYAFPATDTEMALVPNYCRDTQGFGYGDATSNPSPRSGHWVSLMGKTFWAMHHYCRGLIKRNRAMKSGISHEERQHLLKSAIDEYEYVLNNNKDAEFILLPEIYTRIGEASILISNPSAAEQAFAHARQIKADYWPAYSHWAEYLIQKGKRTEAKQLVKSGLEQTPNAKVLIDQYRLLGGKPSEIIPVVKKPAIEDNADEMTTAPKRDSSPENPTSKSDAASKQDQQSSLEKQ</sequence>
<gene>
    <name evidence="3" type="ORF">LZ012_12210</name>
</gene>
<name>A0ABS9K3M1_9RHOO</name>
<feature type="signal peptide" evidence="2">
    <location>
        <begin position="1"/>
        <end position="22"/>
    </location>
</feature>
<comment type="caution">
    <text evidence="3">The sequence shown here is derived from an EMBL/GenBank/DDBJ whole genome shotgun (WGS) entry which is preliminary data.</text>
</comment>
<evidence type="ECO:0008006" key="5">
    <source>
        <dbReference type="Google" id="ProtNLM"/>
    </source>
</evidence>
<dbReference type="Gene3D" id="1.25.40.10">
    <property type="entry name" value="Tetratricopeptide repeat domain"/>
    <property type="match status" value="1"/>
</dbReference>
<organism evidence="3 4">
    <name type="scientific">Dechloromonas hankyongensis</name>
    <dbReference type="NCBI Taxonomy" id="2908002"/>
    <lineage>
        <taxon>Bacteria</taxon>
        <taxon>Pseudomonadati</taxon>
        <taxon>Pseudomonadota</taxon>
        <taxon>Betaproteobacteria</taxon>
        <taxon>Rhodocyclales</taxon>
        <taxon>Azonexaceae</taxon>
        <taxon>Dechloromonas</taxon>
    </lineage>
</organism>
<reference evidence="3" key="1">
    <citation type="submission" date="2022-01" db="EMBL/GenBank/DDBJ databases">
        <authorList>
            <person name="Jo J.-H."/>
            <person name="Im W.-T."/>
        </authorList>
    </citation>
    <scope>NUCLEOTIDE SEQUENCE</scope>
    <source>
        <strain evidence="3">XY25</strain>
    </source>
</reference>
<accession>A0ABS9K3M1</accession>
<evidence type="ECO:0000313" key="4">
    <source>
        <dbReference type="Proteomes" id="UP001165384"/>
    </source>
</evidence>
<keyword evidence="4" id="KW-1185">Reference proteome</keyword>
<evidence type="ECO:0000313" key="3">
    <source>
        <dbReference type="EMBL" id="MCG2577758.1"/>
    </source>
</evidence>
<dbReference type="Proteomes" id="UP001165384">
    <property type="component" value="Unassembled WGS sequence"/>
</dbReference>
<evidence type="ECO:0000256" key="1">
    <source>
        <dbReference type="SAM" id="MobiDB-lite"/>
    </source>
</evidence>
<feature type="region of interest" description="Disordered" evidence="1">
    <location>
        <begin position="208"/>
        <end position="252"/>
    </location>
</feature>
<dbReference type="InterPro" id="IPR011990">
    <property type="entry name" value="TPR-like_helical_dom_sf"/>
</dbReference>
<dbReference type="SUPFAM" id="SSF48452">
    <property type="entry name" value="TPR-like"/>
    <property type="match status" value="1"/>
</dbReference>
<dbReference type="RefSeq" id="WP_275711091.1">
    <property type="nucleotide sequence ID" value="NZ_JAKLTN010000002.1"/>
</dbReference>
<feature type="compositionally biased region" description="Low complexity" evidence="1">
    <location>
        <begin position="235"/>
        <end position="252"/>
    </location>
</feature>
<protein>
    <recommendedName>
        <fullName evidence="5">Tetratricopeptide repeat protein</fullName>
    </recommendedName>
</protein>